<dbReference type="EMBL" id="CP092885">
    <property type="protein sequence ID" value="UYV83506.1"/>
    <property type="molecule type" value="Genomic_DNA"/>
</dbReference>
<dbReference type="InterPro" id="IPR052709">
    <property type="entry name" value="Transposase-MT_Hybrid"/>
</dbReference>
<dbReference type="Pfam" id="PF17906">
    <property type="entry name" value="HTH_48"/>
    <property type="match status" value="1"/>
</dbReference>
<keyword evidence="3" id="KW-1185">Reference proteome</keyword>
<dbReference type="InterPro" id="IPR001888">
    <property type="entry name" value="Transposase_1"/>
</dbReference>
<organism evidence="2 3">
    <name type="scientific">Cordylochernes scorpioides</name>
    <dbReference type="NCBI Taxonomy" id="51811"/>
    <lineage>
        <taxon>Eukaryota</taxon>
        <taxon>Metazoa</taxon>
        <taxon>Ecdysozoa</taxon>
        <taxon>Arthropoda</taxon>
        <taxon>Chelicerata</taxon>
        <taxon>Arachnida</taxon>
        <taxon>Pseudoscorpiones</taxon>
        <taxon>Cheliferoidea</taxon>
        <taxon>Chernetidae</taxon>
        <taxon>Cordylochernes</taxon>
    </lineage>
</organism>
<protein>
    <recommendedName>
        <fullName evidence="1">Mos1 transposase HTH domain-containing protein</fullName>
    </recommendedName>
</protein>
<proteinExistence type="predicted"/>
<dbReference type="Gene3D" id="3.30.420.10">
    <property type="entry name" value="Ribonuclease H-like superfamily/Ribonuclease H"/>
    <property type="match status" value="1"/>
</dbReference>
<name>A0ABY6LT47_9ARAC</name>
<evidence type="ECO:0000313" key="3">
    <source>
        <dbReference type="Proteomes" id="UP001235939"/>
    </source>
</evidence>
<gene>
    <name evidence="2" type="ORF">LAZ67_23001258</name>
</gene>
<dbReference type="Pfam" id="PF01359">
    <property type="entry name" value="Transposase_1"/>
    <property type="match status" value="1"/>
</dbReference>
<dbReference type="PANTHER" id="PTHR46060">
    <property type="entry name" value="MARINER MOS1 TRANSPOSASE-LIKE PROTEIN"/>
    <property type="match status" value="1"/>
</dbReference>
<reference evidence="2 3" key="1">
    <citation type="submission" date="2022-03" db="EMBL/GenBank/DDBJ databases">
        <title>A chromosomal length assembly of Cordylochernes scorpioides.</title>
        <authorList>
            <person name="Zeh D."/>
            <person name="Zeh J."/>
        </authorList>
    </citation>
    <scope>NUCLEOTIDE SEQUENCE [LARGE SCALE GENOMIC DNA]</scope>
    <source>
        <strain evidence="2">IN4F17</strain>
        <tissue evidence="2">Whole Body</tissue>
    </source>
</reference>
<evidence type="ECO:0000313" key="2">
    <source>
        <dbReference type="EMBL" id="UYV83506.1"/>
    </source>
</evidence>
<dbReference type="PANTHER" id="PTHR46060:SF1">
    <property type="entry name" value="MARINER MOS1 TRANSPOSASE-LIKE PROTEIN"/>
    <property type="match status" value="1"/>
</dbReference>
<evidence type="ECO:0000259" key="1">
    <source>
        <dbReference type="Pfam" id="PF17906"/>
    </source>
</evidence>
<dbReference type="InterPro" id="IPR036397">
    <property type="entry name" value="RNaseH_sf"/>
</dbReference>
<dbReference type="Proteomes" id="UP001235939">
    <property type="component" value="Chromosome 23"/>
</dbReference>
<feature type="domain" description="Mos1 transposase HTH" evidence="1">
    <location>
        <begin position="9"/>
        <end position="36"/>
    </location>
</feature>
<accession>A0ABY6LT47</accession>
<sequence length="232" mass="27307">MENEVIIGRDICNVYGKGVIGEQATQKWFARFKNGDLDLEDTLQSGRPSEFDEEHLKALLKEDGRQTPRDEKWCLYLNMKPRKEWLAPGDIPKPRIRQDLHPQKAMICVFWDCEGVLYWEMLKRNATVNKDLYIAQFHHMNEAIQQKRPDRQGQIILLHDNVRSHVAQVVKAALQEFKWEVLQHPPYSPDLATTDYHLFRSMSYERHYLRCSKPGSTTSLTPDRVFLAEWIQ</sequence>
<dbReference type="InterPro" id="IPR041426">
    <property type="entry name" value="Mos1_HTH"/>
</dbReference>